<name>A0AAD9N7Q7_9ANNE</name>
<evidence type="ECO:0000313" key="1">
    <source>
        <dbReference type="EMBL" id="KAK2157194.1"/>
    </source>
</evidence>
<keyword evidence="2" id="KW-1185">Reference proteome</keyword>
<organism evidence="1 2">
    <name type="scientific">Paralvinella palmiformis</name>
    <dbReference type="NCBI Taxonomy" id="53620"/>
    <lineage>
        <taxon>Eukaryota</taxon>
        <taxon>Metazoa</taxon>
        <taxon>Spiralia</taxon>
        <taxon>Lophotrochozoa</taxon>
        <taxon>Annelida</taxon>
        <taxon>Polychaeta</taxon>
        <taxon>Sedentaria</taxon>
        <taxon>Canalipalpata</taxon>
        <taxon>Terebellida</taxon>
        <taxon>Terebelliformia</taxon>
        <taxon>Alvinellidae</taxon>
        <taxon>Paralvinella</taxon>
    </lineage>
</organism>
<sequence length="121" mass="13859">MQNRLQGCILNPDALMSCTYIKTDPTRLGLANPRTTKPHIDMLKFIRVVHRKPTGRSSNQTVAEVGPAWNTKPTIGDNLKYHNVHLVKLYTLTYHLIPYHTKLNTTCKNDIHPFLNHSTEK</sequence>
<comment type="caution">
    <text evidence="1">The sequence shown here is derived from an EMBL/GenBank/DDBJ whole genome shotgun (WGS) entry which is preliminary data.</text>
</comment>
<accession>A0AAD9N7Q7</accession>
<evidence type="ECO:0000313" key="2">
    <source>
        <dbReference type="Proteomes" id="UP001208570"/>
    </source>
</evidence>
<dbReference type="EMBL" id="JAODUP010000196">
    <property type="protein sequence ID" value="KAK2157194.1"/>
    <property type="molecule type" value="Genomic_DNA"/>
</dbReference>
<dbReference type="Proteomes" id="UP001208570">
    <property type="component" value="Unassembled WGS sequence"/>
</dbReference>
<proteinExistence type="predicted"/>
<reference evidence="1" key="1">
    <citation type="journal article" date="2023" name="Mol. Biol. Evol.">
        <title>Third-Generation Sequencing Reveals the Adaptive Role of the Epigenome in Three Deep-Sea Polychaetes.</title>
        <authorList>
            <person name="Perez M."/>
            <person name="Aroh O."/>
            <person name="Sun Y."/>
            <person name="Lan Y."/>
            <person name="Juniper S.K."/>
            <person name="Young C.R."/>
            <person name="Angers B."/>
            <person name="Qian P.Y."/>
        </authorList>
    </citation>
    <scope>NUCLEOTIDE SEQUENCE</scope>
    <source>
        <strain evidence="1">P08H-3</strain>
    </source>
</reference>
<protein>
    <submittedName>
        <fullName evidence="1">Uncharacterized protein</fullName>
    </submittedName>
</protein>
<gene>
    <name evidence="1" type="ORF">LSH36_196g06029</name>
</gene>
<dbReference type="AlphaFoldDB" id="A0AAD9N7Q7"/>